<dbReference type="EMBL" id="JAENGZ010001146">
    <property type="protein sequence ID" value="KAG6950299.1"/>
    <property type="molecule type" value="Genomic_DNA"/>
</dbReference>
<accession>A0A8T1U041</accession>
<protein>
    <submittedName>
        <fullName evidence="1">Uncharacterized protein</fullName>
    </submittedName>
</protein>
<evidence type="ECO:0000313" key="2">
    <source>
        <dbReference type="Proteomes" id="UP000688947"/>
    </source>
</evidence>
<dbReference type="AlphaFoldDB" id="A0A8T1U041"/>
<gene>
    <name evidence="1" type="ORF">JG687_00014337</name>
</gene>
<proteinExistence type="predicted"/>
<sequence>GSEPTLWDESLGYYTKTWNCTHSRSYAFRGTGVRQNHTTRRIEYPAILHALLSEDGNGGFRVSVRSHHSTYNHDIDDNIFNTYVEARKITSPGTCNVVRTMWQGGAKRKKILRYLKEVSGKPIMLKDVSNMIAEMRQNSYTSPDDNVHVTKVLQDFSEGPGNVVNVFRDANKLHNFSDGPHETYGTTVS</sequence>
<dbReference type="PANTHER" id="PTHR31569">
    <property type="entry name" value="SWIM-TYPE DOMAIN-CONTAINING PROTEIN"/>
    <property type="match status" value="1"/>
</dbReference>
<reference evidence="1" key="1">
    <citation type="submission" date="2021-01" db="EMBL/GenBank/DDBJ databases">
        <title>Phytophthora aleatoria, a newly-described species from Pinus radiata is distinct from Phytophthora cactorum isolates based on comparative genomics.</title>
        <authorList>
            <person name="Mcdougal R."/>
            <person name="Panda P."/>
            <person name="Williams N."/>
            <person name="Studholme D.J."/>
        </authorList>
    </citation>
    <scope>NUCLEOTIDE SEQUENCE</scope>
    <source>
        <strain evidence="1">NZFS 3830</strain>
    </source>
</reference>
<dbReference type="VEuPathDB" id="FungiDB:PC110_g8076"/>
<feature type="non-terminal residue" evidence="1">
    <location>
        <position position="1"/>
    </location>
</feature>
<comment type="caution">
    <text evidence="1">The sequence shown here is derived from an EMBL/GenBank/DDBJ whole genome shotgun (WGS) entry which is preliminary data.</text>
</comment>
<dbReference type="Proteomes" id="UP000688947">
    <property type="component" value="Unassembled WGS sequence"/>
</dbReference>
<dbReference type="OrthoDB" id="122461at2759"/>
<dbReference type="InterPro" id="IPR052579">
    <property type="entry name" value="Zinc_finger_SWIM"/>
</dbReference>
<dbReference type="PANTHER" id="PTHR31569:SF4">
    <property type="entry name" value="SWIM-TYPE DOMAIN-CONTAINING PROTEIN"/>
    <property type="match status" value="1"/>
</dbReference>
<evidence type="ECO:0000313" key="1">
    <source>
        <dbReference type="EMBL" id="KAG6950299.1"/>
    </source>
</evidence>
<organism evidence="1 2">
    <name type="scientific">Phytophthora cactorum</name>
    <dbReference type="NCBI Taxonomy" id="29920"/>
    <lineage>
        <taxon>Eukaryota</taxon>
        <taxon>Sar</taxon>
        <taxon>Stramenopiles</taxon>
        <taxon>Oomycota</taxon>
        <taxon>Peronosporomycetes</taxon>
        <taxon>Peronosporales</taxon>
        <taxon>Peronosporaceae</taxon>
        <taxon>Phytophthora</taxon>
    </lineage>
</organism>
<name>A0A8T1U041_9STRA</name>